<dbReference type="CDD" id="cd08946">
    <property type="entry name" value="SDR_e"/>
    <property type="match status" value="1"/>
</dbReference>
<dbReference type="Gene3D" id="3.90.25.10">
    <property type="entry name" value="UDP-galactose 4-epimerase, domain 1"/>
    <property type="match status" value="1"/>
</dbReference>
<organism evidence="3">
    <name type="scientific">marine metagenome</name>
    <dbReference type="NCBI Taxonomy" id="408172"/>
    <lineage>
        <taxon>unclassified sequences</taxon>
        <taxon>metagenomes</taxon>
        <taxon>ecological metagenomes</taxon>
    </lineage>
</organism>
<feature type="domain" description="NAD-dependent epimerase/dehydratase" evidence="2">
    <location>
        <begin position="21"/>
        <end position="220"/>
    </location>
</feature>
<dbReference type="SUPFAM" id="SSF51735">
    <property type="entry name" value="NAD(P)-binding Rossmann-fold domains"/>
    <property type="match status" value="1"/>
</dbReference>
<gene>
    <name evidence="3" type="ORF">METZ01_LOCUS74071</name>
</gene>
<evidence type="ECO:0000313" key="3">
    <source>
        <dbReference type="EMBL" id="SVA21217.1"/>
    </source>
</evidence>
<dbReference type="AlphaFoldDB" id="A0A381U1S8"/>
<accession>A0A381U1S8</accession>
<dbReference type="InterPro" id="IPR001509">
    <property type="entry name" value="Epimerase_deHydtase"/>
</dbReference>
<dbReference type="Gene3D" id="3.40.50.720">
    <property type="entry name" value="NAD(P)-binding Rossmann-like Domain"/>
    <property type="match status" value="1"/>
</dbReference>
<proteinExistence type="inferred from homology"/>
<dbReference type="EMBL" id="UINC01005420">
    <property type="protein sequence ID" value="SVA21217.1"/>
    <property type="molecule type" value="Genomic_DNA"/>
</dbReference>
<dbReference type="PANTHER" id="PTHR43000">
    <property type="entry name" value="DTDP-D-GLUCOSE 4,6-DEHYDRATASE-RELATED"/>
    <property type="match status" value="1"/>
</dbReference>
<protein>
    <recommendedName>
        <fullName evidence="2">NAD-dependent epimerase/dehydratase domain-containing protein</fullName>
    </recommendedName>
</protein>
<reference evidence="3" key="1">
    <citation type="submission" date="2018-05" db="EMBL/GenBank/DDBJ databases">
        <authorList>
            <person name="Lanie J.A."/>
            <person name="Ng W.-L."/>
            <person name="Kazmierczak K.M."/>
            <person name="Andrzejewski T.M."/>
            <person name="Davidsen T.M."/>
            <person name="Wayne K.J."/>
            <person name="Tettelin H."/>
            <person name="Glass J.I."/>
            <person name="Rusch D."/>
            <person name="Podicherti R."/>
            <person name="Tsui H.-C.T."/>
            <person name="Winkler M.E."/>
        </authorList>
    </citation>
    <scope>NUCLEOTIDE SEQUENCE</scope>
</reference>
<comment type="similarity">
    <text evidence="1">Belongs to the NAD(P)-dependent epimerase/dehydratase family.</text>
</comment>
<evidence type="ECO:0000256" key="1">
    <source>
        <dbReference type="ARBA" id="ARBA00007637"/>
    </source>
</evidence>
<sequence length="297" mass="33427">MLLPDIDIVMIDDLSTQRYCSLFNLPTQTTYTFIQGDLLKLDLKSIFAGTDVVIHLAAITNATKSFDNQEQVEYVNYTTSLRVAETCVATNAKMFLISSTSVYGTQKSQVDENCSSDELNPQSPYAATKLKEEVMVKQKCLKEGLQGIILRLGTIFGTSPGMRFHTAVNKFCWQAVMGTPLTVWETAYNQKRPYLDLVDTIRAIAFFVTSNQFNGKVYNVVTLNATVKEVVNSIQEFIPNLKIKFVTNKIMNQLSYEVLPAHLNEENFIFKGNLKQGLKDTISLLKQVSHESKILSF</sequence>
<name>A0A381U1S8_9ZZZZ</name>
<dbReference type="InterPro" id="IPR036291">
    <property type="entry name" value="NAD(P)-bd_dom_sf"/>
</dbReference>
<dbReference type="Pfam" id="PF01370">
    <property type="entry name" value="Epimerase"/>
    <property type="match status" value="1"/>
</dbReference>
<evidence type="ECO:0000259" key="2">
    <source>
        <dbReference type="Pfam" id="PF01370"/>
    </source>
</evidence>